<keyword evidence="2" id="KW-0808">Transferase</keyword>
<accession>A0A851GJ59</accession>
<gene>
    <name evidence="2" type="ORF">HW115_03695</name>
</gene>
<dbReference type="FunFam" id="3.40.50.10440:FF:000001">
    <property type="entry name" value="Dihydroxyacetone kinase, DhaK subunit"/>
    <property type="match status" value="1"/>
</dbReference>
<dbReference type="PANTHER" id="PTHR28629:SF4">
    <property type="entry name" value="TRIOKINASE_FMN CYCLASE"/>
    <property type="match status" value="1"/>
</dbReference>
<reference evidence="2 3" key="1">
    <citation type="submission" date="2020-07" db="EMBL/GenBank/DDBJ databases">
        <title>Roseicoccus Jingziensis gen. nov., sp. nov., isolated from coastal seawater.</title>
        <authorList>
            <person name="Feng X."/>
        </authorList>
    </citation>
    <scope>NUCLEOTIDE SEQUENCE [LARGE SCALE GENOMIC DNA]</scope>
    <source>
        <strain evidence="2 3">N1E253</strain>
    </source>
</reference>
<organism evidence="2 3">
    <name type="scientific">Oceaniferula marina</name>
    <dbReference type="NCBI Taxonomy" id="2748318"/>
    <lineage>
        <taxon>Bacteria</taxon>
        <taxon>Pseudomonadati</taxon>
        <taxon>Verrucomicrobiota</taxon>
        <taxon>Verrucomicrobiia</taxon>
        <taxon>Verrucomicrobiales</taxon>
        <taxon>Verrucomicrobiaceae</taxon>
        <taxon>Oceaniferula</taxon>
    </lineage>
</organism>
<dbReference type="Pfam" id="PF02733">
    <property type="entry name" value="Dak1"/>
    <property type="match status" value="1"/>
</dbReference>
<dbReference type="PANTHER" id="PTHR28629">
    <property type="entry name" value="TRIOKINASE/FMN CYCLASE"/>
    <property type="match status" value="1"/>
</dbReference>
<name>A0A851GJ59_9BACT</name>
<dbReference type="Proteomes" id="UP000557872">
    <property type="component" value="Unassembled WGS sequence"/>
</dbReference>
<evidence type="ECO:0000313" key="3">
    <source>
        <dbReference type="Proteomes" id="UP000557872"/>
    </source>
</evidence>
<dbReference type="Gene3D" id="3.30.1180.20">
    <property type="entry name" value="Dihydroxyacetone kinase, domain 2"/>
    <property type="match status" value="1"/>
</dbReference>
<dbReference type="EMBL" id="JACBAZ010000001">
    <property type="protein sequence ID" value="NWK54700.1"/>
    <property type="molecule type" value="Genomic_DNA"/>
</dbReference>
<dbReference type="PROSITE" id="PS51481">
    <property type="entry name" value="DHAK"/>
    <property type="match status" value="1"/>
</dbReference>
<keyword evidence="2" id="KW-0418">Kinase</keyword>
<dbReference type="AlphaFoldDB" id="A0A851GJ59"/>
<feature type="domain" description="DhaK" evidence="1">
    <location>
        <begin position="7"/>
        <end position="328"/>
    </location>
</feature>
<proteinExistence type="predicted"/>
<sequence>MKKLINDPANLTAELLEGYTLAYPNKVKLVNEKIVVRANEKAEDKVAVISMGGSGHEPAVSGFVGDGMLDASVVGDIFAAPGAPKVFEALQMFKRDAGILLVVLNHAGDVMSANMAMQLAERAGIKVKMLLTHEDISAGIDTPVEDKRGLAGCVPLYKVAGAAADEGKSLDEVYEIAERFNQQMATLAVAVTNCTHPQTGQAISNLADDEMEIGMGQHGEAGGGISKILTADETAERMVLPLIEATGASSGDTVQLLINGVGGSTLMEMNIVYRKAHQILTEKGITLVPGIVDELLTVQEMGGFQMILCKLDPDHVTYLEAPANAPYWTTQ</sequence>
<dbReference type="Gene3D" id="3.40.50.10440">
    <property type="entry name" value="Dihydroxyacetone kinase, domain 1"/>
    <property type="match status" value="1"/>
</dbReference>
<dbReference type="GO" id="GO:0019563">
    <property type="term" value="P:glycerol catabolic process"/>
    <property type="evidence" value="ECO:0007669"/>
    <property type="project" value="TreeGrafter"/>
</dbReference>
<dbReference type="InterPro" id="IPR050861">
    <property type="entry name" value="Dihydroxyacetone_Kinase"/>
</dbReference>
<evidence type="ECO:0000259" key="1">
    <source>
        <dbReference type="PROSITE" id="PS51481"/>
    </source>
</evidence>
<dbReference type="SUPFAM" id="SSF82549">
    <property type="entry name" value="DAK1/DegV-like"/>
    <property type="match status" value="1"/>
</dbReference>
<comment type="caution">
    <text evidence="2">The sequence shown here is derived from an EMBL/GenBank/DDBJ whole genome shotgun (WGS) entry which is preliminary data.</text>
</comment>
<keyword evidence="3" id="KW-1185">Reference proteome</keyword>
<dbReference type="InterPro" id="IPR004006">
    <property type="entry name" value="DhaK_dom"/>
</dbReference>
<dbReference type="GO" id="GO:0004371">
    <property type="term" value="F:glycerone kinase activity"/>
    <property type="evidence" value="ECO:0007669"/>
    <property type="project" value="InterPro"/>
</dbReference>
<dbReference type="GO" id="GO:0005829">
    <property type="term" value="C:cytosol"/>
    <property type="evidence" value="ECO:0007669"/>
    <property type="project" value="TreeGrafter"/>
</dbReference>
<protein>
    <submittedName>
        <fullName evidence="2">Dihydroxyacetone kinase subunit DhaK</fullName>
    </submittedName>
</protein>
<evidence type="ECO:0000313" key="2">
    <source>
        <dbReference type="EMBL" id="NWK54700.1"/>
    </source>
</evidence>